<evidence type="ECO:0000313" key="1">
    <source>
        <dbReference type="EMBL" id="MDM1049379.1"/>
    </source>
</evidence>
<proteinExistence type="predicted"/>
<name>A0ABT7NQ43_9SPHI</name>
<evidence type="ECO:0000313" key="2">
    <source>
        <dbReference type="Proteomes" id="UP001170954"/>
    </source>
</evidence>
<comment type="caution">
    <text evidence="1">The sequence shown here is derived from an EMBL/GenBank/DDBJ whole genome shotgun (WGS) entry which is preliminary data.</text>
</comment>
<keyword evidence="2" id="KW-1185">Reference proteome</keyword>
<dbReference type="RefSeq" id="WP_286651821.1">
    <property type="nucleotide sequence ID" value="NZ_JACAGK010000044.1"/>
</dbReference>
<organism evidence="1 2">
    <name type="scientific">Sphingobacterium hotanense</name>
    <dbReference type="NCBI Taxonomy" id="649196"/>
    <lineage>
        <taxon>Bacteria</taxon>
        <taxon>Pseudomonadati</taxon>
        <taxon>Bacteroidota</taxon>
        <taxon>Sphingobacteriia</taxon>
        <taxon>Sphingobacteriales</taxon>
        <taxon>Sphingobacteriaceae</taxon>
        <taxon>Sphingobacterium</taxon>
    </lineage>
</organism>
<accession>A0ABT7NQ43</accession>
<reference evidence="1" key="1">
    <citation type="submission" date="2020-06" db="EMBL/GenBank/DDBJ databases">
        <authorList>
            <person name="Dong N."/>
        </authorList>
    </citation>
    <scope>NUCLEOTIDE SEQUENCE</scope>
    <source>
        <strain evidence="1">R1692</strain>
    </source>
</reference>
<dbReference type="Proteomes" id="UP001170954">
    <property type="component" value="Unassembled WGS sequence"/>
</dbReference>
<reference evidence="1" key="2">
    <citation type="journal article" date="2022" name="Sci. Total Environ.">
        <title>Prevalence, transmission, and molecular epidemiology of tet(X)-positive bacteria among humans, animals, and environmental niches in China: An epidemiological, and genomic-based study.</title>
        <authorList>
            <person name="Dong N."/>
            <person name="Zeng Y."/>
            <person name="Cai C."/>
            <person name="Sun C."/>
            <person name="Lu J."/>
            <person name="Liu C."/>
            <person name="Zhou H."/>
            <person name="Sun Q."/>
            <person name="Shu L."/>
            <person name="Wang H."/>
            <person name="Wang Y."/>
            <person name="Wang S."/>
            <person name="Wu C."/>
            <person name="Chan E.W."/>
            <person name="Chen G."/>
            <person name="Shen Z."/>
            <person name="Chen S."/>
            <person name="Zhang R."/>
        </authorList>
    </citation>
    <scope>NUCLEOTIDE SEQUENCE</scope>
    <source>
        <strain evidence="1">R1692</strain>
    </source>
</reference>
<gene>
    <name evidence="1" type="ORF">HX018_14140</name>
</gene>
<sequence>MKQKEIADVLTDTPTEIGTVRLSYGGWIGRKLGLKRKTMLTVAGQPNGKVELIGAELFAMLGEDALKKLNQTDQINLLLKSNVTPIVNIIALAVCRGDKMPSRELVDAIRFSFTMEQLETAFYEVYRRLDLKAFFGIMGFAKSLQLNLFQDQEAPSQES</sequence>
<dbReference type="EMBL" id="JACAGK010000044">
    <property type="protein sequence ID" value="MDM1049379.1"/>
    <property type="molecule type" value="Genomic_DNA"/>
</dbReference>
<protein>
    <submittedName>
        <fullName evidence="1">Uncharacterized protein</fullName>
    </submittedName>
</protein>